<dbReference type="OrthoDB" id="415411at2759"/>
<protein>
    <submittedName>
        <fullName evidence="1">Uncharacterized protein</fullName>
    </submittedName>
</protein>
<dbReference type="GO" id="GO:0016787">
    <property type="term" value="F:hydrolase activity"/>
    <property type="evidence" value="ECO:0007669"/>
    <property type="project" value="UniProtKB-ARBA"/>
</dbReference>
<accession>A0A7R9M0A3</accession>
<dbReference type="AlphaFoldDB" id="A0A7R9M0A3"/>
<evidence type="ECO:0000313" key="1">
    <source>
        <dbReference type="EMBL" id="CAD7650657.1"/>
    </source>
</evidence>
<keyword evidence="2" id="KW-1185">Reference proteome</keyword>
<evidence type="ECO:0000313" key="2">
    <source>
        <dbReference type="Proteomes" id="UP000759131"/>
    </source>
</evidence>
<dbReference type="PANTHER" id="PTHR10151:SF120">
    <property type="entry name" value="BIS(5'-ADENOSYL)-TRIPHOSPHATASE"/>
    <property type="match status" value="1"/>
</dbReference>
<dbReference type="PANTHER" id="PTHR10151">
    <property type="entry name" value="ECTONUCLEOTIDE PYROPHOSPHATASE/PHOSPHODIESTERASE"/>
    <property type="match status" value="1"/>
</dbReference>
<dbReference type="Proteomes" id="UP000759131">
    <property type="component" value="Unassembled WGS sequence"/>
</dbReference>
<dbReference type="Gene3D" id="3.40.720.10">
    <property type="entry name" value="Alkaline Phosphatase, subunit A"/>
    <property type="match status" value="1"/>
</dbReference>
<dbReference type="EMBL" id="CAJPIZ010053151">
    <property type="protein sequence ID" value="CAG2123020.1"/>
    <property type="molecule type" value="Genomic_DNA"/>
</dbReference>
<feature type="non-terminal residue" evidence="1">
    <location>
        <position position="153"/>
    </location>
</feature>
<proteinExistence type="predicted"/>
<dbReference type="SUPFAM" id="SSF53649">
    <property type="entry name" value="Alkaline phosphatase-like"/>
    <property type="match status" value="1"/>
</dbReference>
<reference evidence="1" key="1">
    <citation type="submission" date="2020-11" db="EMBL/GenBank/DDBJ databases">
        <authorList>
            <person name="Tran Van P."/>
        </authorList>
    </citation>
    <scope>NUCLEOTIDE SEQUENCE</scope>
</reference>
<dbReference type="Pfam" id="PF01663">
    <property type="entry name" value="Phosphodiest"/>
    <property type="match status" value="1"/>
</dbReference>
<feature type="non-terminal residue" evidence="1">
    <location>
        <position position="1"/>
    </location>
</feature>
<dbReference type="InterPro" id="IPR002591">
    <property type="entry name" value="Phosphodiest/P_Trfase"/>
</dbReference>
<dbReference type="EMBL" id="OC907726">
    <property type="protein sequence ID" value="CAD7650657.1"/>
    <property type="molecule type" value="Genomic_DNA"/>
</dbReference>
<organism evidence="1">
    <name type="scientific">Medioppia subpectinata</name>
    <dbReference type="NCBI Taxonomy" id="1979941"/>
    <lineage>
        <taxon>Eukaryota</taxon>
        <taxon>Metazoa</taxon>
        <taxon>Ecdysozoa</taxon>
        <taxon>Arthropoda</taxon>
        <taxon>Chelicerata</taxon>
        <taxon>Arachnida</taxon>
        <taxon>Acari</taxon>
        <taxon>Acariformes</taxon>
        <taxon>Sarcoptiformes</taxon>
        <taxon>Oribatida</taxon>
        <taxon>Brachypylina</taxon>
        <taxon>Oppioidea</taxon>
        <taxon>Oppiidae</taxon>
        <taxon>Medioppia</taxon>
    </lineage>
</organism>
<dbReference type="InterPro" id="IPR017850">
    <property type="entry name" value="Alkaline_phosphatase_core_sf"/>
</dbReference>
<gene>
    <name evidence="1" type="ORF">OSB1V03_LOCUS22965</name>
</gene>
<name>A0A7R9M0A3_9ACAR</name>
<sequence length="153" mass="16806">AWGGAQITPKAGKLDEVYNQLSKVKNIKVYKRDDIPEKFHYKHNSLVLPILVTADVGYEIQPPKIDGVVLPGGYTKPSKPSGGNHGYNVSELTDMRGIMYGFGPALKKNYTAESLEMVDHYNLFCHILGINPIPNNGTDSKAREMLVSSGDNS</sequence>